<feature type="domain" description="RING-type" evidence="15">
    <location>
        <begin position="88"/>
        <end position="297"/>
    </location>
</feature>
<dbReference type="InterPro" id="IPR001841">
    <property type="entry name" value="Znf_RING"/>
</dbReference>
<evidence type="ECO:0000256" key="8">
    <source>
        <dbReference type="ARBA" id="ARBA00022723"/>
    </source>
</evidence>
<evidence type="ECO:0000256" key="4">
    <source>
        <dbReference type="ARBA" id="ARBA00004906"/>
    </source>
</evidence>
<feature type="domain" description="RING-type" evidence="14">
    <location>
        <begin position="92"/>
        <end position="141"/>
    </location>
</feature>
<evidence type="ECO:0000256" key="9">
    <source>
        <dbReference type="ARBA" id="ARBA00022737"/>
    </source>
</evidence>
<organism evidence="16 17">
    <name type="scientific">Camelina sativa</name>
    <name type="common">False flax</name>
    <name type="synonym">Myagrum sativum</name>
    <dbReference type="NCBI Taxonomy" id="90675"/>
    <lineage>
        <taxon>Eukaryota</taxon>
        <taxon>Viridiplantae</taxon>
        <taxon>Streptophyta</taxon>
        <taxon>Embryophyta</taxon>
        <taxon>Tracheophyta</taxon>
        <taxon>Spermatophyta</taxon>
        <taxon>Magnoliopsida</taxon>
        <taxon>eudicotyledons</taxon>
        <taxon>Gunneridae</taxon>
        <taxon>Pentapetalae</taxon>
        <taxon>rosids</taxon>
        <taxon>malvids</taxon>
        <taxon>Brassicales</taxon>
        <taxon>Brassicaceae</taxon>
        <taxon>Camelineae</taxon>
        <taxon>Camelina</taxon>
    </lineage>
</organism>
<dbReference type="PROSITE" id="PS51873">
    <property type="entry name" value="TRIAD"/>
    <property type="match status" value="1"/>
</dbReference>
<name>A0ABM1RS74_CAMSA</name>
<comment type="catalytic activity">
    <reaction evidence="1">
        <text>[E2 ubiquitin-conjugating enzyme]-S-ubiquitinyl-L-cysteine + [acceptor protein]-L-lysine = [E2 ubiquitin-conjugating enzyme]-L-cysteine + [acceptor protein]-N(6)-ubiquitinyl-L-lysine.</text>
        <dbReference type="EC" id="2.3.2.31"/>
    </reaction>
</comment>
<evidence type="ECO:0000256" key="13">
    <source>
        <dbReference type="PROSITE-ProRule" id="PRU00175"/>
    </source>
</evidence>
<sequence length="298" mass="34257">MNVTTRPVDPTSPPLAYPHWPEAGPAVHFFSVILIFAMQPIKKRFASLFPISVPGNSITHSYKQAKEAIVSELSRFVKNPPYQAKATRKTTCTICLDDDINANQMFCINKCRHRFCYVCMKKHIEVRLRLEGSVIRCPHYRCKSKLTFGSCVHLLTPQLRKIWQQRIIENRIPIIQRIYCPNPRCSALISINEAEVRRRCFECGQLLCIKCKVSWHVDLSCDDYKKLGPNPTADDMLKALANKKLWRQCEKCKHMIELSEGCIKVTCRCGHMFCYKCGKSKAGACCHGIFHMYLPMQP</sequence>
<reference evidence="16" key="1">
    <citation type="journal article" date="2014" name="Nat. Commun.">
        <title>The emerging biofuel crop Camelina sativa retains a highly undifferentiated hexaploid genome structure.</title>
        <authorList>
            <person name="Kagale S."/>
            <person name="Koh C."/>
            <person name="Nixon J."/>
            <person name="Bollina V."/>
            <person name="Clarke W.E."/>
            <person name="Tuteja R."/>
            <person name="Spillane C."/>
            <person name="Robinson S.J."/>
            <person name="Links M.G."/>
            <person name="Clarke C."/>
            <person name="Higgins E.E."/>
            <person name="Huebert T."/>
            <person name="Sharpe A.G."/>
            <person name="Parkin I.A."/>
        </authorList>
    </citation>
    <scope>NUCLEOTIDE SEQUENCE [LARGE SCALE GENOMIC DNA]</scope>
    <source>
        <strain evidence="16">cv. DH55</strain>
    </source>
</reference>
<evidence type="ECO:0000256" key="2">
    <source>
        <dbReference type="ARBA" id="ARBA00001947"/>
    </source>
</evidence>
<dbReference type="Proteomes" id="UP000694864">
    <property type="component" value="Chromosome 6"/>
</dbReference>
<dbReference type="CDD" id="cd22584">
    <property type="entry name" value="Rcat_RBR_unk"/>
    <property type="match status" value="1"/>
</dbReference>
<dbReference type="CDD" id="cd22582">
    <property type="entry name" value="BRcat_RBR_unk"/>
    <property type="match status" value="1"/>
</dbReference>
<proteinExistence type="inferred from homology"/>
<comment type="similarity">
    <text evidence="5">Belongs to the RBR family. Ariadne subfamily.</text>
</comment>
<dbReference type="PANTHER" id="PTHR11685">
    <property type="entry name" value="RBR FAMILY RING FINGER AND IBR DOMAIN-CONTAINING"/>
    <property type="match status" value="1"/>
</dbReference>
<evidence type="ECO:0000256" key="7">
    <source>
        <dbReference type="ARBA" id="ARBA00022679"/>
    </source>
</evidence>
<dbReference type="PROSITE" id="PS50089">
    <property type="entry name" value="ZF_RING_2"/>
    <property type="match status" value="1"/>
</dbReference>
<evidence type="ECO:0000259" key="14">
    <source>
        <dbReference type="PROSITE" id="PS50089"/>
    </source>
</evidence>
<evidence type="ECO:0000256" key="6">
    <source>
        <dbReference type="ARBA" id="ARBA00012251"/>
    </source>
</evidence>
<evidence type="ECO:0000256" key="5">
    <source>
        <dbReference type="ARBA" id="ARBA00005884"/>
    </source>
</evidence>
<dbReference type="Gene3D" id="1.20.120.1750">
    <property type="match status" value="1"/>
</dbReference>
<keyword evidence="16" id="KW-1185">Reference proteome</keyword>
<dbReference type="InterPro" id="IPR018957">
    <property type="entry name" value="Znf_C3HC4_RING-type"/>
</dbReference>
<keyword evidence="12" id="KW-0862">Zinc</keyword>
<comment type="function">
    <text evidence="3">Might act as an E3 ubiquitin-protein ligase, or as part of E3 complex, which accepts ubiquitin from specific E2 ubiquitin-conjugating enzymes and then transfers it to substrates.</text>
</comment>
<dbReference type="GeneID" id="109133312"/>
<comment type="pathway">
    <text evidence="4">Protein modification; protein ubiquitination.</text>
</comment>
<dbReference type="InterPro" id="IPR013083">
    <property type="entry name" value="Znf_RING/FYVE/PHD"/>
</dbReference>
<keyword evidence="8" id="KW-0479">Metal-binding</keyword>
<dbReference type="InterPro" id="IPR044066">
    <property type="entry name" value="TRIAD_supradom"/>
</dbReference>
<evidence type="ECO:0000313" key="17">
    <source>
        <dbReference type="RefSeq" id="XP_019101862.1"/>
    </source>
</evidence>
<evidence type="ECO:0000256" key="12">
    <source>
        <dbReference type="ARBA" id="ARBA00022833"/>
    </source>
</evidence>
<dbReference type="InterPro" id="IPR002867">
    <property type="entry name" value="IBR_dom"/>
</dbReference>
<dbReference type="EC" id="2.3.2.31" evidence="6"/>
<dbReference type="SMART" id="SM00647">
    <property type="entry name" value="IBR"/>
    <property type="match status" value="2"/>
</dbReference>
<keyword evidence="9" id="KW-0677">Repeat</keyword>
<keyword evidence="10 13" id="KW-0863">Zinc-finger</keyword>
<gene>
    <name evidence="17" type="primary">LOC109133312</name>
</gene>
<evidence type="ECO:0000256" key="10">
    <source>
        <dbReference type="ARBA" id="ARBA00022771"/>
    </source>
</evidence>
<keyword evidence="7" id="KW-0808">Transferase</keyword>
<dbReference type="Gene3D" id="3.30.40.10">
    <property type="entry name" value="Zinc/RING finger domain, C3HC4 (zinc finger)"/>
    <property type="match status" value="1"/>
</dbReference>
<dbReference type="PROSITE" id="PS00518">
    <property type="entry name" value="ZF_RING_1"/>
    <property type="match status" value="1"/>
</dbReference>
<dbReference type="InterPro" id="IPR031127">
    <property type="entry name" value="E3_UB_ligase_RBR"/>
</dbReference>
<evidence type="ECO:0000259" key="15">
    <source>
        <dbReference type="PROSITE" id="PS51873"/>
    </source>
</evidence>
<evidence type="ECO:0000256" key="11">
    <source>
        <dbReference type="ARBA" id="ARBA00022786"/>
    </source>
</evidence>
<dbReference type="InterPro" id="IPR017907">
    <property type="entry name" value="Znf_RING_CS"/>
</dbReference>
<accession>A0ABM1RS74</accession>
<reference evidence="17" key="2">
    <citation type="submission" date="2025-08" db="UniProtKB">
        <authorList>
            <consortium name="RefSeq"/>
        </authorList>
    </citation>
    <scope>IDENTIFICATION</scope>
    <source>
        <tissue evidence="17">Leaf</tissue>
    </source>
</reference>
<dbReference type="Pfam" id="PF01485">
    <property type="entry name" value="IBR"/>
    <property type="match status" value="1"/>
</dbReference>
<dbReference type="Pfam" id="PF00097">
    <property type="entry name" value="zf-C3HC4"/>
    <property type="match status" value="1"/>
</dbReference>
<evidence type="ECO:0000313" key="16">
    <source>
        <dbReference type="Proteomes" id="UP000694864"/>
    </source>
</evidence>
<keyword evidence="11" id="KW-0833">Ubl conjugation pathway</keyword>
<evidence type="ECO:0000256" key="3">
    <source>
        <dbReference type="ARBA" id="ARBA00003976"/>
    </source>
</evidence>
<dbReference type="RefSeq" id="XP_019101862.1">
    <property type="nucleotide sequence ID" value="XM_019246317.1"/>
</dbReference>
<comment type="cofactor">
    <cofactor evidence="2">
        <name>Zn(2+)</name>
        <dbReference type="ChEBI" id="CHEBI:29105"/>
    </cofactor>
</comment>
<evidence type="ECO:0000256" key="1">
    <source>
        <dbReference type="ARBA" id="ARBA00001798"/>
    </source>
</evidence>
<protein>
    <recommendedName>
        <fullName evidence="6">RBR-type E3 ubiquitin transferase</fullName>
        <ecNumber evidence="6">2.3.2.31</ecNumber>
    </recommendedName>
</protein>
<dbReference type="SUPFAM" id="SSF57850">
    <property type="entry name" value="RING/U-box"/>
    <property type="match status" value="3"/>
</dbReference>